<name>A0AAN6Q1H1_9PEZI</name>
<reference evidence="2" key="2">
    <citation type="submission" date="2023-05" db="EMBL/GenBank/DDBJ databases">
        <authorList>
            <consortium name="Lawrence Berkeley National Laboratory"/>
            <person name="Steindorff A."/>
            <person name="Hensen N."/>
            <person name="Bonometti L."/>
            <person name="Westerberg I."/>
            <person name="Brannstrom I.O."/>
            <person name="Guillou S."/>
            <person name="Cros-Aarteil S."/>
            <person name="Calhoun S."/>
            <person name="Haridas S."/>
            <person name="Kuo A."/>
            <person name="Mondo S."/>
            <person name="Pangilinan J."/>
            <person name="Riley R."/>
            <person name="Labutti K."/>
            <person name="Andreopoulos B."/>
            <person name="Lipzen A."/>
            <person name="Chen C."/>
            <person name="Yanf M."/>
            <person name="Daum C."/>
            <person name="Ng V."/>
            <person name="Clum A."/>
            <person name="Ohm R."/>
            <person name="Martin F."/>
            <person name="Silar P."/>
            <person name="Natvig D."/>
            <person name="Lalanne C."/>
            <person name="Gautier V."/>
            <person name="Ament-Velasquez S.L."/>
            <person name="Kruys A."/>
            <person name="Hutchinson M.I."/>
            <person name="Powell A.J."/>
            <person name="Barry K."/>
            <person name="Miller A.N."/>
            <person name="Grigoriev I.V."/>
            <person name="Debuchy R."/>
            <person name="Gladieux P."/>
            <person name="Thoren M.H."/>
            <person name="Johannesson H."/>
        </authorList>
    </citation>
    <scope>NUCLEOTIDE SEQUENCE</scope>
    <source>
        <strain evidence="2">CBS 757.83</strain>
    </source>
</reference>
<feature type="domain" description="FAR1" evidence="1">
    <location>
        <begin position="14"/>
        <end position="96"/>
    </location>
</feature>
<dbReference type="InterPro" id="IPR004330">
    <property type="entry name" value="FAR1_DNA_bnd_dom"/>
</dbReference>
<feature type="non-terminal residue" evidence="2">
    <location>
        <position position="152"/>
    </location>
</feature>
<organism evidence="2 3">
    <name type="scientific">Parathielavia hyrcaniae</name>
    <dbReference type="NCBI Taxonomy" id="113614"/>
    <lineage>
        <taxon>Eukaryota</taxon>
        <taxon>Fungi</taxon>
        <taxon>Dikarya</taxon>
        <taxon>Ascomycota</taxon>
        <taxon>Pezizomycotina</taxon>
        <taxon>Sordariomycetes</taxon>
        <taxon>Sordariomycetidae</taxon>
        <taxon>Sordariales</taxon>
        <taxon>Chaetomiaceae</taxon>
        <taxon>Parathielavia</taxon>
    </lineage>
</organism>
<accession>A0AAN6Q1H1</accession>
<proteinExistence type="predicted"/>
<dbReference type="Pfam" id="PF03101">
    <property type="entry name" value="FAR1"/>
    <property type="match status" value="1"/>
</dbReference>
<protein>
    <recommendedName>
        <fullName evidence="1">FAR1 domain-containing protein</fullName>
    </recommendedName>
</protein>
<evidence type="ECO:0000313" key="3">
    <source>
        <dbReference type="Proteomes" id="UP001305647"/>
    </source>
</evidence>
<dbReference type="PANTHER" id="PTHR47718">
    <property type="entry name" value="OS01G0519700 PROTEIN"/>
    <property type="match status" value="1"/>
</dbReference>
<gene>
    <name evidence="2" type="ORF">N658DRAFT_424409</name>
</gene>
<dbReference type="Proteomes" id="UP001305647">
    <property type="component" value="Unassembled WGS sequence"/>
</dbReference>
<keyword evidence="3" id="KW-1185">Reference proteome</keyword>
<sequence>MPYDTLDGLLDDFNAWGRSSGFGFIKTSPGNYVSGVPTCAYIVCDRGGHQKKSKATTRRTTTLKTGCEWTATAKSLKKNDRKWALEVKNASHNHEADADEAELVTHRVHRGLTDAMKATVQALSLNPAQRPRDIFFYLLKQFPNEVFTLKDI</sequence>
<evidence type="ECO:0000313" key="2">
    <source>
        <dbReference type="EMBL" id="KAK4101844.1"/>
    </source>
</evidence>
<dbReference type="EMBL" id="MU863633">
    <property type="protein sequence ID" value="KAK4101844.1"/>
    <property type="molecule type" value="Genomic_DNA"/>
</dbReference>
<evidence type="ECO:0000259" key="1">
    <source>
        <dbReference type="Pfam" id="PF03101"/>
    </source>
</evidence>
<dbReference type="PANTHER" id="PTHR47718:SF3">
    <property type="entry name" value="PROTEIN FAR1-RELATED SEQUENCE 5-LIKE"/>
    <property type="match status" value="1"/>
</dbReference>
<dbReference type="AlphaFoldDB" id="A0AAN6Q1H1"/>
<reference evidence="2" key="1">
    <citation type="journal article" date="2023" name="Mol. Phylogenet. Evol.">
        <title>Genome-scale phylogeny and comparative genomics of the fungal order Sordariales.</title>
        <authorList>
            <person name="Hensen N."/>
            <person name="Bonometti L."/>
            <person name="Westerberg I."/>
            <person name="Brannstrom I.O."/>
            <person name="Guillou S."/>
            <person name="Cros-Aarteil S."/>
            <person name="Calhoun S."/>
            <person name="Haridas S."/>
            <person name="Kuo A."/>
            <person name="Mondo S."/>
            <person name="Pangilinan J."/>
            <person name="Riley R."/>
            <person name="LaButti K."/>
            <person name="Andreopoulos B."/>
            <person name="Lipzen A."/>
            <person name="Chen C."/>
            <person name="Yan M."/>
            <person name="Daum C."/>
            <person name="Ng V."/>
            <person name="Clum A."/>
            <person name="Steindorff A."/>
            <person name="Ohm R.A."/>
            <person name="Martin F."/>
            <person name="Silar P."/>
            <person name="Natvig D.O."/>
            <person name="Lalanne C."/>
            <person name="Gautier V."/>
            <person name="Ament-Velasquez S.L."/>
            <person name="Kruys A."/>
            <person name="Hutchinson M.I."/>
            <person name="Powell A.J."/>
            <person name="Barry K."/>
            <person name="Miller A.N."/>
            <person name="Grigoriev I.V."/>
            <person name="Debuchy R."/>
            <person name="Gladieux P."/>
            <person name="Hiltunen Thoren M."/>
            <person name="Johannesson H."/>
        </authorList>
    </citation>
    <scope>NUCLEOTIDE SEQUENCE</scope>
    <source>
        <strain evidence="2">CBS 757.83</strain>
    </source>
</reference>
<comment type="caution">
    <text evidence="2">The sequence shown here is derived from an EMBL/GenBank/DDBJ whole genome shotgun (WGS) entry which is preliminary data.</text>
</comment>